<evidence type="ECO:0000313" key="1">
    <source>
        <dbReference type="EMBL" id="GEU68455.1"/>
    </source>
</evidence>
<dbReference type="EMBL" id="BKCJ010005754">
    <property type="protein sequence ID" value="GEU68455.1"/>
    <property type="molecule type" value="Genomic_DNA"/>
</dbReference>
<dbReference type="InterPro" id="IPR040256">
    <property type="entry name" value="At4g02000-like"/>
</dbReference>
<dbReference type="AlphaFoldDB" id="A0A6L2M816"/>
<dbReference type="PANTHER" id="PTHR31286:SF99">
    <property type="entry name" value="DUF4283 DOMAIN-CONTAINING PROTEIN"/>
    <property type="match status" value="1"/>
</dbReference>
<accession>A0A6L2M816</accession>
<comment type="caution">
    <text evidence="1">The sequence shown here is derived from an EMBL/GenBank/DDBJ whole genome shotgun (WGS) entry which is preliminary data.</text>
</comment>
<reference evidence="1" key="1">
    <citation type="journal article" date="2019" name="Sci. Rep.">
        <title>Draft genome of Tanacetum cinerariifolium, the natural source of mosquito coil.</title>
        <authorList>
            <person name="Yamashiro T."/>
            <person name="Shiraishi A."/>
            <person name="Satake H."/>
            <person name="Nakayama K."/>
        </authorList>
    </citation>
    <scope>NUCLEOTIDE SEQUENCE</scope>
</reference>
<protein>
    <submittedName>
        <fullName evidence="1">Uncharacterized protein</fullName>
    </submittedName>
</protein>
<proteinExistence type="predicted"/>
<organism evidence="1">
    <name type="scientific">Tanacetum cinerariifolium</name>
    <name type="common">Dalmatian daisy</name>
    <name type="synonym">Chrysanthemum cinerariifolium</name>
    <dbReference type="NCBI Taxonomy" id="118510"/>
    <lineage>
        <taxon>Eukaryota</taxon>
        <taxon>Viridiplantae</taxon>
        <taxon>Streptophyta</taxon>
        <taxon>Embryophyta</taxon>
        <taxon>Tracheophyta</taxon>
        <taxon>Spermatophyta</taxon>
        <taxon>Magnoliopsida</taxon>
        <taxon>eudicotyledons</taxon>
        <taxon>Gunneridae</taxon>
        <taxon>Pentapetalae</taxon>
        <taxon>asterids</taxon>
        <taxon>campanulids</taxon>
        <taxon>Asterales</taxon>
        <taxon>Asteraceae</taxon>
        <taxon>Asteroideae</taxon>
        <taxon>Anthemideae</taxon>
        <taxon>Anthemidinae</taxon>
        <taxon>Tanacetum</taxon>
    </lineage>
</organism>
<sequence length="239" mass="27221">MFLFKFSSNDGIDTMLENDPWFIRNTSLILKKWTLNANLLKEDMGNVPVSVKLHNVPITVFSEDGLSAIATTPNTIVVDVLKLVGEGFSRCTLRVVYEWKPPRFSTCKVFGHVPNDCPKRIVSDVLKNLKNPRQDTRGVQIWLIIRLIFDNDSEVEELFNKIARFMASTSLNSGVGSGNGYGTKSLLEQWRKTKVDDDYDSYDDDLYDGHDMSENLHAICDDLDQSLWSEEKIDLFNVC</sequence>
<gene>
    <name evidence="1" type="ORF">Tci_040433</name>
</gene>
<dbReference type="PANTHER" id="PTHR31286">
    <property type="entry name" value="GLYCINE-RICH CELL WALL STRUCTURAL PROTEIN 1.8-LIKE"/>
    <property type="match status" value="1"/>
</dbReference>
<name>A0A6L2M816_TANCI</name>